<evidence type="ECO:0000313" key="3">
    <source>
        <dbReference type="EMBL" id="MEV0706141.1"/>
    </source>
</evidence>
<feature type="transmembrane region" description="Helical" evidence="2">
    <location>
        <begin position="74"/>
        <end position="97"/>
    </location>
</feature>
<feature type="transmembrane region" description="Helical" evidence="2">
    <location>
        <begin position="12"/>
        <end position="29"/>
    </location>
</feature>
<keyword evidence="2" id="KW-0812">Transmembrane</keyword>
<feature type="region of interest" description="Disordered" evidence="1">
    <location>
        <begin position="102"/>
        <end position="130"/>
    </location>
</feature>
<dbReference type="RefSeq" id="WP_357779209.1">
    <property type="nucleotide sequence ID" value="NZ_JBFAKC010000001.1"/>
</dbReference>
<accession>A0ABV3FLQ2</accession>
<evidence type="ECO:0000256" key="1">
    <source>
        <dbReference type="SAM" id="MobiDB-lite"/>
    </source>
</evidence>
<dbReference type="Proteomes" id="UP001551695">
    <property type="component" value="Unassembled WGS sequence"/>
</dbReference>
<proteinExistence type="predicted"/>
<comment type="caution">
    <text evidence="3">The sequence shown here is derived from an EMBL/GenBank/DDBJ whole genome shotgun (WGS) entry which is preliminary data.</text>
</comment>
<gene>
    <name evidence="3" type="ORF">AB0I48_01100</name>
</gene>
<organism evidence="3 4">
    <name type="scientific">Nocardia aurea</name>
    <dbReference type="NCBI Taxonomy" id="2144174"/>
    <lineage>
        <taxon>Bacteria</taxon>
        <taxon>Bacillati</taxon>
        <taxon>Actinomycetota</taxon>
        <taxon>Actinomycetes</taxon>
        <taxon>Mycobacteriales</taxon>
        <taxon>Nocardiaceae</taxon>
        <taxon>Nocardia</taxon>
    </lineage>
</organism>
<dbReference type="EMBL" id="JBFAKC010000001">
    <property type="protein sequence ID" value="MEV0706141.1"/>
    <property type="molecule type" value="Genomic_DNA"/>
</dbReference>
<keyword evidence="2" id="KW-1133">Transmembrane helix</keyword>
<name>A0ABV3FLQ2_9NOCA</name>
<keyword evidence="2" id="KW-0472">Membrane</keyword>
<evidence type="ECO:0000313" key="4">
    <source>
        <dbReference type="Proteomes" id="UP001551695"/>
    </source>
</evidence>
<evidence type="ECO:0000256" key="2">
    <source>
        <dbReference type="SAM" id="Phobius"/>
    </source>
</evidence>
<sequence>MLGKFFGLMMNLGILVVFIGIVVFGVAWFNDPTAEPKCDETVMKPGDVCVNHTSGTETTYSEAKERQEENSGRYIGPILIGAGAAAAIAGWGIGSLIDRRTGADRAAAAPPPPLPPVRRYRPNRDDPGAG</sequence>
<keyword evidence="4" id="KW-1185">Reference proteome</keyword>
<protein>
    <submittedName>
        <fullName evidence="3">Uncharacterized protein</fullName>
    </submittedName>
</protein>
<reference evidence="3 4" key="1">
    <citation type="submission" date="2024-06" db="EMBL/GenBank/DDBJ databases">
        <title>The Natural Products Discovery Center: Release of the First 8490 Sequenced Strains for Exploring Actinobacteria Biosynthetic Diversity.</title>
        <authorList>
            <person name="Kalkreuter E."/>
            <person name="Kautsar S.A."/>
            <person name="Yang D."/>
            <person name="Bader C.D."/>
            <person name="Teijaro C.N."/>
            <person name="Fluegel L."/>
            <person name="Davis C.M."/>
            <person name="Simpson J.R."/>
            <person name="Lauterbach L."/>
            <person name="Steele A.D."/>
            <person name="Gui C."/>
            <person name="Meng S."/>
            <person name="Li G."/>
            <person name="Viehrig K."/>
            <person name="Ye F."/>
            <person name="Su P."/>
            <person name="Kiefer A.F."/>
            <person name="Nichols A."/>
            <person name="Cepeda A.J."/>
            <person name="Yan W."/>
            <person name="Fan B."/>
            <person name="Jiang Y."/>
            <person name="Adhikari A."/>
            <person name="Zheng C.-J."/>
            <person name="Schuster L."/>
            <person name="Cowan T.M."/>
            <person name="Smanski M.J."/>
            <person name="Chevrette M.G."/>
            <person name="De Carvalho L.P.S."/>
            <person name="Shen B."/>
        </authorList>
    </citation>
    <scope>NUCLEOTIDE SEQUENCE [LARGE SCALE GENOMIC DNA]</scope>
    <source>
        <strain evidence="3 4">NPDC050403</strain>
    </source>
</reference>